<accession>A0A4V0YDW9</accession>
<dbReference type="Pfam" id="PF05108">
    <property type="entry name" value="T7SS_ESX1_EccB"/>
    <property type="match status" value="1"/>
</dbReference>
<reference evidence="2 3" key="1">
    <citation type="submission" date="2019-01" db="EMBL/GenBank/DDBJ databases">
        <title>Genome sequencing of strain 2JSPR-7.</title>
        <authorList>
            <person name="Heo J."/>
            <person name="Kim S.-J."/>
            <person name="Kim J.-S."/>
            <person name="Hong S.-B."/>
            <person name="Kwon S.-W."/>
        </authorList>
    </citation>
    <scope>NUCLEOTIDE SEQUENCE [LARGE SCALE GENOMIC DNA]</scope>
    <source>
        <strain evidence="2 3">2JSPR-7</strain>
    </source>
</reference>
<proteinExistence type="predicted"/>
<dbReference type="AlphaFoldDB" id="A0A4V0YDW9"/>
<sequence length="186" mass="18652">MASKKDLIEAQSFSRRRLITAFTSGGAGTKELEPAKPLRAVVAGTALAALVLAGSAFTGLVSPALPDGWDNGALVVASDTGARFVSSQGTLYPVPNTASARLLLPADQFDVVTTKAKNLGKAPLGPAVGIPGAPEALPATDRLVGAGWTACTVPGTQAPPGSRPPPASPCGSQPSPPLTPRSPPRS</sequence>
<gene>
    <name evidence="2" type="ORF">ET495_01510</name>
</gene>
<organism evidence="2 3">
    <name type="scientific">Xylanimonas allomyrinae</name>
    <dbReference type="NCBI Taxonomy" id="2509459"/>
    <lineage>
        <taxon>Bacteria</taxon>
        <taxon>Bacillati</taxon>
        <taxon>Actinomycetota</taxon>
        <taxon>Actinomycetes</taxon>
        <taxon>Micrococcales</taxon>
        <taxon>Promicromonosporaceae</taxon>
        <taxon>Xylanimonas</taxon>
    </lineage>
</organism>
<feature type="compositionally biased region" description="Pro residues" evidence="1">
    <location>
        <begin position="161"/>
        <end position="186"/>
    </location>
</feature>
<keyword evidence="3" id="KW-1185">Reference proteome</keyword>
<dbReference type="InterPro" id="IPR007795">
    <property type="entry name" value="T7SS_EccB"/>
</dbReference>
<dbReference type="PANTHER" id="PTHR40765:SF2">
    <property type="entry name" value="ESX-2 SECRETION SYSTEM ATPASE ECCB2"/>
    <property type="match status" value="1"/>
</dbReference>
<dbReference type="Proteomes" id="UP000291758">
    <property type="component" value="Chromosome"/>
</dbReference>
<evidence type="ECO:0000313" key="3">
    <source>
        <dbReference type="Proteomes" id="UP000291758"/>
    </source>
</evidence>
<evidence type="ECO:0000256" key="1">
    <source>
        <dbReference type="SAM" id="MobiDB-lite"/>
    </source>
</evidence>
<dbReference type="OrthoDB" id="3847604at2"/>
<name>A0A4V0YDW9_9MICO</name>
<protein>
    <recommendedName>
        <fullName evidence="4">Type VII secretion protein EccB</fullName>
    </recommendedName>
</protein>
<dbReference type="InterPro" id="IPR044857">
    <property type="entry name" value="T7SS_EccB_R1"/>
</dbReference>
<feature type="region of interest" description="Disordered" evidence="1">
    <location>
        <begin position="148"/>
        <end position="186"/>
    </location>
</feature>
<evidence type="ECO:0008006" key="4">
    <source>
        <dbReference type="Google" id="ProtNLM"/>
    </source>
</evidence>
<dbReference type="GO" id="GO:0005576">
    <property type="term" value="C:extracellular region"/>
    <property type="evidence" value="ECO:0007669"/>
    <property type="project" value="TreeGrafter"/>
</dbReference>
<dbReference type="KEGG" id="xyl:ET495_01510"/>
<evidence type="ECO:0000313" key="2">
    <source>
        <dbReference type="EMBL" id="QAY62171.1"/>
    </source>
</evidence>
<dbReference type="Gene3D" id="3.30.2390.20">
    <property type="entry name" value="Type VII secretion system EccB, repeat 1 domain"/>
    <property type="match status" value="1"/>
</dbReference>
<dbReference type="PANTHER" id="PTHR40765">
    <property type="entry name" value="ESX-2 SECRETION SYSTEM ATPASE ECCB2"/>
    <property type="match status" value="1"/>
</dbReference>
<dbReference type="EMBL" id="CP035495">
    <property type="protein sequence ID" value="QAY62171.1"/>
    <property type="molecule type" value="Genomic_DNA"/>
</dbReference>
<dbReference type="RefSeq" id="WP_129202053.1">
    <property type="nucleotide sequence ID" value="NZ_CP035495.1"/>
</dbReference>